<dbReference type="Gene3D" id="1.10.10.760">
    <property type="entry name" value="E-set domains of sugar-utilizing enzymes"/>
    <property type="match status" value="1"/>
</dbReference>
<dbReference type="SUPFAM" id="SSF51445">
    <property type="entry name" value="(Trans)glycosidases"/>
    <property type="match status" value="1"/>
</dbReference>
<dbReference type="InterPro" id="IPR014756">
    <property type="entry name" value="Ig_E-set"/>
</dbReference>
<dbReference type="RefSeq" id="WP_286658479.1">
    <property type="nucleotide sequence ID" value="NZ_JASZYV010000001.1"/>
</dbReference>
<comment type="similarity">
    <text evidence="3 14">Belongs to the glycosyl hydrolase 13 family.</text>
</comment>
<keyword evidence="18" id="KW-1185">Reference proteome</keyword>
<evidence type="ECO:0000256" key="12">
    <source>
        <dbReference type="ARBA" id="ARBA00034013"/>
    </source>
</evidence>
<comment type="caution">
    <text evidence="17">The sequence shown here is derived from an EMBL/GenBank/DDBJ whole genome shotgun (WGS) entry which is preliminary data.</text>
</comment>
<evidence type="ECO:0000259" key="16">
    <source>
        <dbReference type="SMART" id="SM00642"/>
    </source>
</evidence>
<dbReference type="PIRSF" id="PIRSF006337">
    <property type="entry name" value="Trehalose_TreZ"/>
    <property type="match status" value="1"/>
</dbReference>
<reference evidence="17" key="1">
    <citation type="submission" date="2023-06" db="EMBL/GenBank/DDBJ databases">
        <authorList>
            <person name="Jiang Y."/>
            <person name="Liu Q."/>
        </authorList>
    </citation>
    <scope>NUCLEOTIDE SEQUENCE</scope>
    <source>
        <strain evidence="17">CGMCC 1.12089</strain>
    </source>
</reference>
<accession>A0ABT7N617</accession>
<evidence type="ECO:0000256" key="6">
    <source>
        <dbReference type="ARBA" id="ARBA00022490"/>
    </source>
</evidence>
<keyword evidence="6" id="KW-0963">Cytoplasm</keyword>
<keyword evidence="8" id="KW-0119">Carbohydrate metabolism</keyword>
<evidence type="ECO:0000256" key="14">
    <source>
        <dbReference type="PIRNR" id="PIRNR006337"/>
    </source>
</evidence>
<evidence type="ECO:0000256" key="4">
    <source>
        <dbReference type="ARBA" id="ARBA00012268"/>
    </source>
</evidence>
<feature type="domain" description="Glycosyl hydrolase family 13 catalytic" evidence="16">
    <location>
        <begin position="125"/>
        <end position="473"/>
    </location>
</feature>
<dbReference type="Pfam" id="PF00128">
    <property type="entry name" value="Alpha-amylase"/>
    <property type="match status" value="1"/>
</dbReference>
<dbReference type="SUPFAM" id="SSF81296">
    <property type="entry name" value="E set domains"/>
    <property type="match status" value="1"/>
</dbReference>
<gene>
    <name evidence="17" type="primary">treZ</name>
    <name evidence="17" type="ORF">QTH91_02625</name>
</gene>
<evidence type="ECO:0000256" key="2">
    <source>
        <dbReference type="ARBA" id="ARBA00005199"/>
    </source>
</evidence>
<comment type="pathway">
    <text evidence="2 14">Glycan biosynthesis; trehalose biosynthesis.</text>
</comment>
<evidence type="ECO:0000256" key="15">
    <source>
        <dbReference type="SAM" id="MobiDB-lite"/>
    </source>
</evidence>
<dbReference type="Proteomes" id="UP001174908">
    <property type="component" value="Unassembled WGS sequence"/>
</dbReference>
<dbReference type="InterPro" id="IPR013783">
    <property type="entry name" value="Ig-like_fold"/>
</dbReference>
<dbReference type="CDD" id="cd02853">
    <property type="entry name" value="E_set_MTHase_like_N"/>
    <property type="match status" value="1"/>
</dbReference>
<sequence length="618" mass="67807">MNHPSSMHPMPFGADVQDGGGVRFRLWAPAAREVVLERRRGEQGAWLGIVMQPQADGWHFLQDDQAAPGDDYRFRLPDGLHVPDPASRSNPQGVHGPSRVVDPKSYAWQCQDWRGRPWHEAVIYELHVGCFTPEGTLASAQARLQALADMGITVIALMPMASFTGQRGWGYDGVLHFAPHPSYGAPDDLKRFVDAAHGLGLMVLADVVYNHFGPDGNYLHAYCPQFFNPAHQTPWGSAINFDGPASHNVREFFIHNALYWIEEFRFDGLRMDAVHAIRDDSPIPIVEAVCAAVRQSAGHERHVHVVLENDANEAHRLVRGEGGLTSIATAQWNDDLHHAAHVLLTGEADGYYVDFADEPLKRFALALSRGFVYAGEPSAFRGGAARGEPCSGLALDAFVSYLQTHDQVGNRAMGERIDALADARLVQAARACVLLSPHTPMLFMGEEWAARTPFYFFCDYAGGPLGDAVREGRRAEFAHFNAFADEAARAAIPDPNAEQTFMASKLDWSQRDQPDHASALAHTRALLAVRQQLDAYRARGSLTIAHGADDGVLWVDWELGGEHPVRLHLRANFGPDACRITRTKGRALHQMGASGLIDLMLESGGVYASLDDADGSDV</sequence>
<organism evidence="17 18">
    <name type="scientific">Variovorax dokdonensis</name>
    <dbReference type="NCBI Taxonomy" id="344883"/>
    <lineage>
        <taxon>Bacteria</taxon>
        <taxon>Pseudomonadati</taxon>
        <taxon>Pseudomonadota</taxon>
        <taxon>Betaproteobacteria</taxon>
        <taxon>Burkholderiales</taxon>
        <taxon>Comamonadaceae</taxon>
        <taxon>Variovorax</taxon>
    </lineage>
</organism>
<evidence type="ECO:0000256" key="1">
    <source>
        <dbReference type="ARBA" id="ARBA00004496"/>
    </source>
</evidence>
<evidence type="ECO:0000256" key="7">
    <source>
        <dbReference type="ARBA" id="ARBA00022801"/>
    </source>
</evidence>
<evidence type="ECO:0000256" key="5">
    <source>
        <dbReference type="ARBA" id="ARBA00015938"/>
    </source>
</evidence>
<evidence type="ECO:0000256" key="11">
    <source>
        <dbReference type="ARBA" id="ARBA00033284"/>
    </source>
</evidence>
<comment type="catalytic activity">
    <reaction evidence="12 14">
        <text>hydrolysis of (1-&gt;4)-alpha-D-glucosidic linkage in 4-alpha-D-[(1-&gt;4)-alpha-D-glucanosyl]n trehalose to yield trehalose and (1-&gt;4)-alpha-D-glucan.</text>
        <dbReference type="EC" id="3.2.1.141"/>
    </reaction>
</comment>
<evidence type="ECO:0000256" key="8">
    <source>
        <dbReference type="ARBA" id="ARBA00023277"/>
    </source>
</evidence>
<dbReference type="SMART" id="SM00642">
    <property type="entry name" value="Aamy"/>
    <property type="match status" value="1"/>
</dbReference>
<dbReference type="CDD" id="cd11325">
    <property type="entry name" value="AmyAc_GTHase"/>
    <property type="match status" value="1"/>
</dbReference>
<feature type="region of interest" description="Disordered" evidence="15">
    <location>
        <begin position="77"/>
        <end position="99"/>
    </location>
</feature>
<protein>
    <recommendedName>
        <fullName evidence="5 13">Malto-oligosyltrehalose trehalohydrolase</fullName>
        <shortName evidence="14">MTHase</shortName>
        <ecNumber evidence="4 13">3.2.1.141</ecNumber>
    </recommendedName>
    <alternativeName>
        <fullName evidence="11 14">4-alpha-D-((1-&gt;4)-alpha-D-glucano)trehalose trehalohydrolase</fullName>
    </alternativeName>
    <alternativeName>
        <fullName evidence="10 14">Maltooligosyl trehalose trehalohydrolase</fullName>
    </alternativeName>
</protein>
<dbReference type="InterPro" id="IPR017853">
    <property type="entry name" value="GH"/>
</dbReference>
<dbReference type="Gene3D" id="2.60.40.10">
    <property type="entry name" value="Immunoglobulins"/>
    <property type="match status" value="1"/>
</dbReference>
<dbReference type="EC" id="3.2.1.141" evidence="4 13"/>
<evidence type="ECO:0000256" key="9">
    <source>
        <dbReference type="ARBA" id="ARBA00023295"/>
    </source>
</evidence>
<evidence type="ECO:0000313" key="17">
    <source>
        <dbReference type="EMBL" id="MDM0043365.1"/>
    </source>
</evidence>
<name>A0ABT7N617_9BURK</name>
<evidence type="ECO:0000256" key="10">
    <source>
        <dbReference type="ARBA" id="ARBA00032057"/>
    </source>
</evidence>
<comment type="subcellular location">
    <subcellularLocation>
        <location evidence="1">Cytoplasm</location>
    </subcellularLocation>
</comment>
<keyword evidence="9 14" id="KW-0326">Glycosidase</keyword>
<dbReference type="PANTHER" id="PTHR43651">
    <property type="entry name" value="1,4-ALPHA-GLUCAN-BRANCHING ENZYME"/>
    <property type="match status" value="1"/>
</dbReference>
<dbReference type="InterPro" id="IPR012768">
    <property type="entry name" value="Trehalose_TreZ"/>
</dbReference>
<keyword evidence="7 14" id="KW-0378">Hydrolase</keyword>
<dbReference type="PANTHER" id="PTHR43651:SF11">
    <property type="entry name" value="MALTO-OLIGOSYLTREHALOSE TREHALOHYDROLASE"/>
    <property type="match status" value="1"/>
</dbReference>
<dbReference type="InterPro" id="IPR044901">
    <property type="entry name" value="Trehalose_TreZ_E-set_sf"/>
</dbReference>
<dbReference type="Gene3D" id="3.20.20.80">
    <property type="entry name" value="Glycosidases"/>
    <property type="match status" value="1"/>
</dbReference>
<dbReference type="InterPro" id="IPR006047">
    <property type="entry name" value="GH13_cat_dom"/>
</dbReference>
<dbReference type="EMBL" id="JASZYV010000001">
    <property type="protein sequence ID" value="MDM0043365.1"/>
    <property type="molecule type" value="Genomic_DNA"/>
</dbReference>
<dbReference type="NCBIfam" id="TIGR02402">
    <property type="entry name" value="trehalose_TreZ"/>
    <property type="match status" value="1"/>
</dbReference>
<evidence type="ECO:0000313" key="18">
    <source>
        <dbReference type="Proteomes" id="UP001174908"/>
    </source>
</evidence>
<evidence type="ECO:0000256" key="3">
    <source>
        <dbReference type="ARBA" id="ARBA00008061"/>
    </source>
</evidence>
<proteinExistence type="inferred from homology"/>
<evidence type="ECO:0000256" key="13">
    <source>
        <dbReference type="NCBIfam" id="TIGR02402"/>
    </source>
</evidence>